<proteinExistence type="predicted"/>
<feature type="chain" id="PRO_5012621233" evidence="1">
    <location>
        <begin position="19"/>
        <end position="377"/>
    </location>
</feature>
<evidence type="ECO:0000313" key="2">
    <source>
        <dbReference type="EMBL" id="ORY60933.1"/>
    </source>
</evidence>
<dbReference type="Pfam" id="PF13668">
    <property type="entry name" value="Ferritin_2"/>
    <property type="match status" value="1"/>
</dbReference>
<keyword evidence="1" id="KW-0732">Signal</keyword>
<keyword evidence="3" id="KW-1185">Reference proteome</keyword>
<protein>
    <submittedName>
        <fullName evidence="2">Late sexual development protein</fullName>
    </submittedName>
</protein>
<sequence>MLTYPVACAAAVFSLAAGYAIPNHDGFPSPDDQQLLDIQTEADGKLPNAPPPGKLSVAGITNFQLVAFNEQFEVAFFTSLIENVTNRDGEFSAEAANRDEAEILQILKTIKAQEELHAITAINQLKQFNASLIPQPCNYKFPTTSLDDALNLASTFTSVVLGTLQDAQQSFAKNGDDAVVRVVSSVVGQEGEQNGFLRFMLHRRPSSKPFLTTSIAPYAYSALQAFIVSCPFKVEDIPIPIFPALNVLTNAEARDMTLSYSADLKSYIAGLPPSPMSPMFITYIVGQQLPISVRIRNQRLDGTTLIFDADFPFTANVMQGLTIAALTNSSDFKEVGVMAASTLAAPGLIQVNDLLRPGKIVSGGFGGANRTRTEQEP</sequence>
<dbReference type="GeneID" id="63772681"/>
<evidence type="ECO:0000256" key="1">
    <source>
        <dbReference type="SAM" id="SignalP"/>
    </source>
</evidence>
<reference evidence="2 3" key="1">
    <citation type="submission" date="2016-07" db="EMBL/GenBank/DDBJ databases">
        <title>Pervasive Adenine N6-methylation of Active Genes in Fungi.</title>
        <authorList>
            <consortium name="DOE Joint Genome Institute"/>
            <person name="Mondo S.J."/>
            <person name="Dannebaum R.O."/>
            <person name="Kuo R.C."/>
            <person name="Labutti K."/>
            <person name="Haridas S."/>
            <person name="Kuo A."/>
            <person name="Salamov A."/>
            <person name="Ahrendt S.R."/>
            <person name="Lipzen A."/>
            <person name="Sullivan W."/>
            <person name="Andreopoulos W.B."/>
            <person name="Clum A."/>
            <person name="Lindquist E."/>
            <person name="Daum C."/>
            <person name="Ramamoorthy G.K."/>
            <person name="Gryganskyi A."/>
            <person name="Culley D."/>
            <person name="Magnuson J.K."/>
            <person name="James T.Y."/>
            <person name="O'Malley M.A."/>
            <person name="Stajich J.E."/>
            <person name="Spatafora J.W."/>
            <person name="Visel A."/>
            <person name="Grigoriev I.V."/>
        </authorList>
    </citation>
    <scope>NUCLEOTIDE SEQUENCE [LARGE SCALE GENOMIC DNA]</scope>
    <source>
        <strain evidence="2 3">CBS 129021</strain>
    </source>
</reference>
<name>A0A1Y2DNR3_9PEZI</name>
<dbReference type="AlphaFoldDB" id="A0A1Y2DNR3"/>
<feature type="signal peptide" evidence="1">
    <location>
        <begin position="1"/>
        <end position="18"/>
    </location>
</feature>
<gene>
    <name evidence="2" type="ORF">BCR38DRAFT_349190</name>
</gene>
<dbReference type="OrthoDB" id="5293813at2759"/>
<dbReference type="InParanoid" id="A0A1Y2DNR3"/>
<dbReference type="RefSeq" id="XP_040713160.1">
    <property type="nucleotide sequence ID" value="XM_040856469.1"/>
</dbReference>
<evidence type="ECO:0000313" key="3">
    <source>
        <dbReference type="Proteomes" id="UP000193689"/>
    </source>
</evidence>
<comment type="caution">
    <text evidence="2">The sequence shown here is derived from an EMBL/GenBank/DDBJ whole genome shotgun (WGS) entry which is preliminary data.</text>
</comment>
<accession>A0A1Y2DNR3</accession>
<dbReference type="EMBL" id="MCFJ01000011">
    <property type="protein sequence ID" value="ORY60933.1"/>
    <property type="molecule type" value="Genomic_DNA"/>
</dbReference>
<dbReference type="Proteomes" id="UP000193689">
    <property type="component" value="Unassembled WGS sequence"/>
</dbReference>
<organism evidence="2 3">
    <name type="scientific">Pseudomassariella vexata</name>
    <dbReference type="NCBI Taxonomy" id="1141098"/>
    <lineage>
        <taxon>Eukaryota</taxon>
        <taxon>Fungi</taxon>
        <taxon>Dikarya</taxon>
        <taxon>Ascomycota</taxon>
        <taxon>Pezizomycotina</taxon>
        <taxon>Sordariomycetes</taxon>
        <taxon>Xylariomycetidae</taxon>
        <taxon>Amphisphaeriales</taxon>
        <taxon>Pseudomassariaceae</taxon>
        <taxon>Pseudomassariella</taxon>
    </lineage>
</organism>